<sequence length="140" mass="16095">MAKRMQIGWLGALCVFMPAVLMAESIEGRLNGLDCASHGEMCPTDKDDPHVLLERDFVIQTEDGNYFFITNMDWRTKLQHVLSMVRVEGKRSEKRMAISADEFWVKQDSGVYTLEWSLARAREAEKRRKKQQSVSPASQQ</sequence>
<dbReference type="Proteomes" id="UP000316649">
    <property type="component" value="Unassembled WGS sequence"/>
</dbReference>
<evidence type="ECO:0000313" key="1">
    <source>
        <dbReference type="EMBL" id="TVO70058.1"/>
    </source>
</evidence>
<protein>
    <submittedName>
        <fullName evidence="1">Uncharacterized protein</fullName>
    </submittedName>
</protein>
<keyword evidence="2" id="KW-1185">Reference proteome</keyword>
<comment type="caution">
    <text evidence="1">The sequence shown here is derived from an EMBL/GenBank/DDBJ whole genome shotgun (WGS) entry which is preliminary data.</text>
</comment>
<accession>A0A557RY66</accession>
<organism evidence="1 2">
    <name type="scientific">Sedimenticola selenatireducens</name>
    <dbReference type="NCBI Taxonomy" id="191960"/>
    <lineage>
        <taxon>Bacteria</taxon>
        <taxon>Pseudomonadati</taxon>
        <taxon>Pseudomonadota</taxon>
        <taxon>Gammaproteobacteria</taxon>
        <taxon>Chromatiales</taxon>
        <taxon>Sedimenticolaceae</taxon>
        <taxon>Sedimenticola</taxon>
    </lineage>
</organism>
<gene>
    <name evidence="1" type="ORF">FHP88_17200</name>
</gene>
<name>A0A557RY66_9GAMM</name>
<dbReference type="OrthoDB" id="7063532at2"/>
<dbReference type="RefSeq" id="WP_144360338.1">
    <property type="nucleotide sequence ID" value="NZ_VMNH01000027.1"/>
</dbReference>
<reference evidence="1 2" key="1">
    <citation type="submission" date="2019-07" db="EMBL/GenBank/DDBJ databases">
        <title>The pathways for chlorine oxyanion respiration interact through the shared metabolite chlorate.</title>
        <authorList>
            <person name="Barnum T.P."/>
            <person name="Cheng Y."/>
            <person name="Hill K.A."/>
            <person name="Lucas L.N."/>
            <person name="Carlson H.K."/>
            <person name="Coates J.D."/>
        </authorList>
    </citation>
    <scope>NUCLEOTIDE SEQUENCE [LARGE SCALE GENOMIC DNA]</scope>
    <source>
        <strain evidence="1 2">BK-1</strain>
    </source>
</reference>
<dbReference type="EMBL" id="VMNH01000027">
    <property type="protein sequence ID" value="TVO70058.1"/>
    <property type="molecule type" value="Genomic_DNA"/>
</dbReference>
<proteinExistence type="predicted"/>
<evidence type="ECO:0000313" key="2">
    <source>
        <dbReference type="Proteomes" id="UP000316649"/>
    </source>
</evidence>
<dbReference type="AlphaFoldDB" id="A0A557RY66"/>